<gene>
    <name evidence="2" type="ORF">GOB93_14465</name>
</gene>
<dbReference type="Pfam" id="PF00583">
    <property type="entry name" value="Acetyltransf_1"/>
    <property type="match status" value="1"/>
</dbReference>
<dbReference type="EMBL" id="WOTB01000021">
    <property type="protein sequence ID" value="NHN85836.1"/>
    <property type="molecule type" value="Genomic_DNA"/>
</dbReference>
<evidence type="ECO:0000313" key="2">
    <source>
        <dbReference type="EMBL" id="NHN85836.1"/>
    </source>
</evidence>
<evidence type="ECO:0000313" key="3">
    <source>
        <dbReference type="Proteomes" id="UP000635278"/>
    </source>
</evidence>
<accession>A0ABX0JTJ3</accession>
<dbReference type="SUPFAM" id="SSF55729">
    <property type="entry name" value="Acyl-CoA N-acyltransferases (Nat)"/>
    <property type="match status" value="1"/>
</dbReference>
<dbReference type="InterPro" id="IPR051908">
    <property type="entry name" value="Ribosomal_N-acetyltransferase"/>
</dbReference>
<feature type="domain" description="N-acetyltransferase" evidence="1">
    <location>
        <begin position="2"/>
        <end position="166"/>
    </location>
</feature>
<reference evidence="2 3" key="1">
    <citation type="journal article" date="2020" name="Int. J. Syst. Evol. Microbiol.">
        <title>Novel acetic acid bacteria from cider fermentations: Acetobacter conturbans sp. nov. and Acetobacter fallax sp. nov.</title>
        <authorList>
            <person name="Sombolestani A.S."/>
            <person name="Cleenwerck I."/>
            <person name="Cnockaert M."/>
            <person name="Borremans W."/>
            <person name="Wieme A.D."/>
            <person name="De Vuyst L."/>
            <person name="Vandamme P."/>
        </authorList>
    </citation>
    <scope>NUCLEOTIDE SEQUENCE [LARGE SCALE GENOMIC DNA]</scope>
    <source>
        <strain evidence="2 3">LMG 30640</strain>
    </source>
</reference>
<dbReference type="InterPro" id="IPR016181">
    <property type="entry name" value="Acyl_CoA_acyltransferase"/>
</dbReference>
<comment type="caution">
    <text evidence="2">The sequence shown here is derived from an EMBL/GenBank/DDBJ whole genome shotgun (WGS) entry which is preliminary data.</text>
</comment>
<dbReference type="RefSeq" id="WP_173584231.1">
    <property type="nucleotide sequence ID" value="NZ_WOTB01000021.1"/>
</dbReference>
<sequence length="173" mass="19021">MFHLRPFGVGDFALLAGWFGSVAELTQWGGEAFRFPLTADQLLRMVAEADAAPPARLCRMIEKDGEVAGHAQLRLFREAGGARLCHVAVAPGMRGRGLAVPMLRPVIDEAFAIPETGRVELMVYTWNAPAIRTYERLGFRRESVCRDSVRVCAESWDAAVMALARDAWRSGCG</sequence>
<dbReference type="CDD" id="cd04301">
    <property type="entry name" value="NAT_SF"/>
    <property type="match status" value="1"/>
</dbReference>
<keyword evidence="3" id="KW-1185">Reference proteome</keyword>
<dbReference type="Gene3D" id="3.40.630.30">
    <property type="match status" value="1"/>
</dbReference>
<dbReference type="PANTHER" id="PTHR43441:SF11">
    <property type="entry name" value="RIBOSOMAL-PROTEIN-SERINE ACETYLTRANSFERASE"/>
    <property type="match status" value="1"/>
</dbReference>
<dbReference type="Proteomes" id="UP000635278">
    <property type="component" value="Unassembled WGS sequence"/>
</dbReference>
<evidence type="ECO:0000259" key="1">
    <source>
        <dbReference type="PROSITE" id="PS51186"/>
    </source>
</evidence>
<organism evidence="2 3">
    <name type="scientific">Acetobacter musti</name>
    <dbReference type="NCBI Taxonomy" id="864732"/>
    <lineage>
        <taxon>Bacteria</taxon>
        <taxon>Pseudomonadati</taxon>
        <taxon>Pseudomonadota</taxon>
        <taxon>Alphaproteobacteria</taxon>
        <taxon>Acetobacterales</taxon>
        <taxon>Acetobacteraceae</taxon>
        <taxon>Acetobacter</taxon>
    </lineage>
</organism>
<dbReference type="PANTHER" id="PTHR43441">
    <property type="entry name" value="RIBOSOMAL-PROTEIN-SERINE ACETYLTRANSFERASE"/>
    <property type="match status" value="1"/>
</dbReference>
<name>A0ABX0JTJ3_9PROT</name>
<protein>
    <submittedName>
        <fullName evidence="2">GNAT family N-acetyltransferase</fullName>
    </submittedName>
</protein>
<dbReference type="InterPro" id="IPR000182">
    <property type="entry name" value="GNAT_dom"/>
</dbReference>
<dbReference type="PROSITE" id="PS51186">
    <property type="entry name" value="GNAT"/>
    <property type="match status" value="1"/>
</dbReference>
<proteinExistence type="predicted"/>